<reference evidence="8" key="1">
    <citation type="submission" date="2015-09" db="EMBL/GenBank/DDBJ databases">
        <authorList>
            <consortium name="Pathogen Informatics"/>
        </authorList>
    </citation>
    <scope>NUCLEOTIDE SEQUENCE [LARGE SCALE GENOMIC DNA]</scope>
    <source>
        <strain evidence="8">Lake Konstanz</strain>
    </source>
</reference>
<feature type="region of interest" description="Disordered" evidence="5">
    <location>
        <begin position="514"/>
        <end position="543"/>
    </location>
</feature>
<dbReference type="SMART" id="SM00490">
    <property type="entry name" value="HELICc"/>
    <property type="match status" value="1"/>
</dbReference>
<dbReference type="PANTHER" id="PTHR44533">
    <property type="entry name" value="DEAD/H RNA HELICASE, PUTATIVE-RELATED"/>
    <property type="match status" value="1"/>
</dbReference>
<dbReference type="GO" id="GO:0003676">
    <property type="term" value="F:nucleic acid binding"/>
    <property type="evidence" value="ECO:0007669"/>
    <property type="project" value="InterPro"/>
</dbReference>
<organism evidence="7 8">
    <name type="scientific">Bodo saltans</name>
    <name type="common">Flagellated protozoan</name>
    <dbReference type="NCBI Taxonomy" id="75058"/>
    <lineage>
        <taxon>Eukaryota</taxon>
        <taxon>Discoba</taxon>
        <taxon>Euglenozoa</taxon>
        <taxon>Kinetoplastea</taxon>
        <taxon>Metakinetoplastina</taxon>
        <taxon>Eubodonida</taxon>
        <taxon>Bodonidae</taxon>
        <taxon>Bodo</taxon>
    </lineage>
</organism>
<keyword evidence="8" id="KW-1185">Reference proteome</keyword>
<keyword evidence="3 7" id="KW-0347">Helicase</keyword>
<dbReference type="Pfam" id="PF00271">
    <property type="entry name" value="Helicase_C"/>
    <property type="match status" value="1"/>
</dbReference>
<dbReference type="GO" id="GO:0016787">
    <property type="term" value="F:hydrolase activity"/>
    <property type="evidence" value="ECO:0007669"/>
    <property type="project" value="UniProtKB-KW"/>
</dbReference>
<feature type="compositionally biased region" description="Basic and acidic residues" evidence="5">
    <location>
        <begin position="650"/>
        <end position="660"/>
    </location>
</feature>
<evidence type="ECO:0000256" key="1">
    <source>
        <dbReference type="ARBA" id="ARBA00022741"/>
    </source>
</evidence>
<evidence type="ECO:0000313" key="8">
    <source>
        <dbReference type="Proteomes" id="UP000051952"/>
    </source>
</evidence>
<dbReference type="SUPFAM" id="SSF52540">
    <property type="entry name" value="P-loop containing nucleoside triphosphate hydrolases"/>
    <property type="match status" value="1"/>
</dbReference>
<accession>A0A0S4KTE1</accession>
<feature type="domain" description="Helicase ATP-binding" evidence="6">
    <location>
        <begin position="990"/>
        <end position="1160"/>
    </location>
</feature>
<keyword evidence="1" id="KW-0547">Nucleotide-binding</keyword>
<dbReference type="SMART" id="SM00487">
    <property type="entry name" value="DEXDc"/>
    <property type="match status" value="1"/>
</dbReference>
<dbReference type="OMA" id="ISGCGDH"/>
<name>A0A0S4KTE1_BODSA</name>
<dbReference type="Proteomes" id="UP000051952">
    <property type="component" value="Unassembled WGS sequence"/>
</dbReference>
<dbReference type="Pfam" id="PF23002">
    <property type="entry name" value="PIN-like_DDX60"/>
    <property type="match status" value="1"/>
</dbReference>
<dbReference type="FunFam" id="3.40.50.300:FF:001039">
    <property type="entry name" value="ATP-dependent RNA helicase DDX60"/>
    <property type="match status" value="1"/>
</dbReference>
<dbReference type="VEuPathDB" id="TriTrypDB:BSAL_48840"/>
<dbReference type="InterPro" id="IPR001650">
    <property type="entry name" value="Helicase_C-like"/>
</dbReference>
<evidence type="ECO:0000313" key="7">
    <source>
        <dbReference type="EMBL" id="CUM57951.1"/>
    </source>
</evidence>
<gene>
    <name evidence="7" type="ORF">BSAL_48840</name>
</gene>
<dbReference type="GO" id="GO:0005524">
    <property type="term" value="F:ATP binding"/>
    <property type="evidence" value="ECO:0007669"/>
    <property type="project" value="UniProtKB-KW"/>
</dbReference>
<dbReference type="Pfam" id="PF00270">
    <property type="entry name" value="DEAD"/>
    <property type="match status" value="1"/>
</dbReference>
<keyword evidence="4" id="KW-0067">ATP-binding</keyword>
<feature type="compositionally biased region" description="Basic and acidic residues" evidence="5">
    <location>
        <begin position="1441"/>
        <end position="1481"/>
    </location>
</feature>
<dbReference type="InterPro" id="IPR052431">
    <property type="entry name" value="SKI2_subfamily_helicases"/>
</dbReference>
<evidence type="ECO:0000256" key="5">
    <source>
        <dbReference type="SAM" id="MobiDB-lite"/>
    </source>
</evidence>
<dbReference type="InterPro" id="IPR014001">
    <property type="entry name" value="Helicase_ATP-bd"/>
</dbReference>
<evidence type="ECO:0000259" key="6">
    <source>
        <dbReference type="PROSITE" id="PS51192"/>
    </source>
</evidence>
<dbReference type="OrthoDB" id="64767at2759"/>
<proteinExistence type="predicted"/>
<dbReference type="PANTHER" id="PTHR44533:SF4">
    <property type="entry name" value="DEAD_H RNA HELICASE, PUTATIVE-RELATED"/>
    <property type="match status" value="1"/>
</dbReference>
<evidence type="ECO:0000256" key="3">
    <source>
        <dbReference type="ARBA" id="ARBA00022806"/>
    </source>
</evidence>
<evidence type="ECO:0000256" key="2">
    <source>
        <dbReference type="ARBA" id="ARBA00022801"/>
    </source>
</evidence>
<feature type="region of interest" description="Disordered" evidence="5">
    <location>
        <begin position="647"/>
        <end position="669"/>
    </location>
</feature>
<keyword evidence="2" id="KW-0378">Hydrolase</keyword>
<dbReference type="InterPro" id="IPR011545">
    <property type="entry name" value="DEAD/DEAH_box_helicase_dom"/>
</dbReference>
<dbReference type="PROSITE" id="PS51192">
    <property type="entry name" value="HELICASE_ATP_BIND_1"/>
    <property type="match status" value="1"/>
</dbReference>
<protein>
    <submittedName>
        <fullName evidence="7">ATP-dependent DEAD/DEAH box RNA helicase, putative</fullName>
    </submittedName>
</protein>
<dbReference type="EMBL" id="CYKH01002253">
    <property type="protein sequence ID" value="CUM57951.1"/>
    <property type="molecule type" value="Genomic_DNA"/>
</dbReference>
<feature type="region of interest" description="Disordered" evidence="5">
    <location>
        <begin position="1440"/>
        <end position="1489"/>
    </location>
</feature>
<dbReference type="GO" id="GO:0005737">
    <property type="term" value="C:cytoplasm"/>
    <property type="evidence" value="ECO:0007669"/>
    <property type="project" value="TreeGrafter"/>
</dbReference>
<dbReference type="Gene3D" id="3.40.50.300">
    <property type="entry name" value="P-loop containing nucleotide triphosphate hydrolases"/>
    <property type="match status" value="2"/>
</dbReference>
<dbReference type="GO" id="GO:0004386">
    <property type="term" value="F:helicase activity"/>
    <property type="evidence" value="ECO:0007669"/>
    <property type="project" value="UniProtKB-KW"/>
</dbReference>
<sequence>MASFVKEVELTNILTSALKKIGKPLEGDASVVVDAKKLFEKFTISPNAPSLFTEAHSLAALGLVCSHVCATTIESPATPEEARLCWLFVGIYYQGSPKEQQEEIHQLLVKVAVELHYTVIKPPMFDIFAHLSANEMFFIDGDSLFIEALSKPAVDWQLMQSAHVNFFVQRILQELLHRGARFHVIFFDSSRWLWKKAPQKLFLRELIKDTLLNLASKAQSQFVVKNFESWQSAEYKSHFESFDPEFVLMTDGEQMAAQTTLQAGYTLTSNTDNTFQSVVDDVTVGNDAATYYHCFLMDTICSHAQVVFSSRLIFKDNAVLSFVVRSSSDRFAQYLSLQAETNTLAKVLWTANVVVLPPLAISEGKLRTLQEDKDLFVCFRERVAAGAILAYLDAEDRTDEQLALCKALWITTVCINSVPAKARAQPVSRARVGELSAFLDDVAPFLLGATKRVGVHTGLGQEFDPVDGHLLYAFVRLLRAKPASALVSDELTGAIDDVWNTFIEKKESITSAPIANLPDLPAASKSSRPPCCKQERGTEGTTPQARACTALAKTFSVSLPEGEAFPSGIGAAKALAGWDIAEAFDEHNDVINVGRIEDEREEARKDTRKYDRQLKMEARRVAVTQENAESLGAALFLGSGESLAVVSDNRPQDEGKERKQSNHAAPKKNKYVRTAADRIREENNLRLVKQNNARHIRTLTDLLARVDRCTEATRQTDRDNLHFSLKQNMDQFRIDETLINDNEVSVPKGFAKVDVWRALVVLTKKVERDVALDSALHCFDAAKELATEEHKKFTANLKKKDADGVEMLRFVFLDGEKERPDSKDVATRYIQQACLFFIEAHYLAALEMRMLRLAFHEWSQERESARQSSRKLDMRKAVKLFLTVHKIITRIEVTNIRLPTEEVSLIRSAIRYLEFGDIYNQKVDRMISEFQQLPLGSLPENMKPRYNLLQDHNVERFQLCEMGELLERPVPPFRDPRVSFKPDEWQKDLLDIVDSRGSAVVCAPTSAGKTFISFYCMKAALMTSNDRIVVYVAPTRALITQALADVCARFGTKKYMNPGLHVYGALGGDDFHHDHDACQVLITLPEVFETMLMSPKYIEWAKKIDYVIFDEIHSMESSGNGPVWERILSLTTAPFVALSATLGETTQLCAWLNRIQAELKSAQVDEGRRDYNVTVIPKANERIQRWNDIEKYVYQPPIGCDIAFERTNRPFDFEHILQLHPLSTVTLTMLRGKFPPDLSLVPKECISLYEVMIKEYTPFIESYGDVDAFIDMIKAMKELDPKVYFANDRHIVQKRARQYEATIKGELLKWGQLGVSNLGYTLEPLSADEALGFREDLTEIVTKVLSAFQQHLRDGEEDLKQYSLTMKNGETAPFPTSLAFVKKNIFNVLRELRHRDRSPTIVFSFESEDCELLVEHVVSTLENAEAEYRASAEFQQYSRVMESKKAESETRRRLRESRANQEKTRKGGDEEGRAKEQERNTDGQAVDDEENYEIPDVLPEFAFFGRGEYNHFQFTKIMDDCRERGADLFMRALRRGICIHHAGVAGKLRGHAERMFRSLYCSVIFATETLALGVHSPCRSVVLAGDHILLNTTQFRQMMGRAGRRGLDHLGHLIFMGVSLKKVNRVMTSDMMVIKGHVQVDGITQLRLLQLHDYEKQRQIEKKDYSKWKEGARQIAARLMANPLYFLGRERVGGNMESFQVRLFQALLRYFYSEGLHFSESDGTSSIGSLISTVTHVFRDAGSSTSGFLLANFLTANALHEARFTNLPVDASPEVTLEAQVEALSYVFTTNTMFNIPMELHRSSLRNAEVTTLWNFPQKKIAKQHRVALNPLRHLNLTRVESRRKAVMTLLSSFYAKEAEFLSTEHDCRLPFMTMKFKDASKKELEKFPVFADESAEVEPVVAELLSTASPFKARHPIAAMSGCGDAFHNIEELCLTLRDDGLFADLGMFPFADLSDNSRHEGSQIVMNGCISDFIRCGAQMENGEYRRTLLQNLNGLSQSDSYHTLDRAEKIMANLTMEKKTETSKIRETLRFIKPSDATSVQSQSALAAIAVGEKLCGLRRQIDNQAFLDRKDDDYQRRIAEKQNQRELAARGRNI</sequence>
<dbReference type="InterPro" id="IPR055124">
    <property type="entry name" value="PIN-like_DDX60"/>
</dbReference>
<evidence type="ECO:0000256" key="4">
    <source>
        <dbReference type="ARBA" id="ARBA00022840"/>
    </source>
</evidence>
<dbReference type="InterPro" id="IPR027417">
    <property type="entry name" value="P-loop_NTPase"/>
</dbReference>